<dbReference type="EMBL" id="GBXM01052601">
    <property type="protein sequence ID" value="JAH55976.1"/>
    <property type="molecule type" value="Transcribed_RNA"/>
</dbReference>
<protein>
    <submittedName>
        <fullName evidence="1">Uncharacterized protein</fullName>
    </submittedName>
</protein>
<evidence type="ECO:0000313" key="1">
    <source>
        <dbReference type="EMBL" id="JAH63100.1"/>
    </source>
</evidence>
<dbReference type="EMBL" id="GBXM01045477">
    <property type="protein sequence ID" value="JAH63100.1"/>
    <property type="molecule type" value="Transcribed_RNA"/>
</dbReference>
<reference evidence="1" key="1">
    <citation type="submission" date="2014-11" db="EMBL/GenBank/DDBJ databases">
        <authorList>
            <person name="Amaro Gonzalez C."/>
        </authorList>
    </citation>
    <scope>NUCLEOTIDE SEQUENCE</scope>
</reference>
<name>A0A0E9UCY9_ANGAN</name>
<dbReference type="AlphaFoldDB" id="A0A0E9UCY9"/>
<organism evidence="1">
    <name type="scientific">Anguilla anguilla</name>
    <name type="common">European freshwater eel</name>
    <name type="synonym">Muraena anguilla</name>
    <dbReference type="NCBI Taxonomy" id="7936"/>
    <lineage>
        <taxon>Eukaryota</taxon>
        <taxon>Metazoa</taxon>
        <taxon>Chordata</taxon>
        <taxon>Craniata</taxon>
        <taxon>Vertebrata</taxon>
        <taxon>Euteleostomi</taxon>
        <taxon>Actinopterygii</taxon>
        <taxon>Neopterygii</taxon>
        <taxon>Teleostei</taxon>
        <taxon>Anguilliformes</taxon>
        <taxon>Anguillidae</taxon>
        <taxon>Anguilla</taxon>
    </lineage>
</organism>
<proteinExistence type="predicted"/>
<reference evidence="1" key="2">
    <citation type="journal article" date="2015" name="Fish Shellfish Immunol.">
        <title>Early steps in the European eel (Anguilla anguilla)-Vibrio vulnificus interaction in the gills: Role of the RtxA13 toxin.</title>
        <authorList>
            <person name="Callol A."/>
            <person name="Pajuelo D."/>
            <person name="Ebbesson L."/>
            <person name="Teles M."/>
            <person name="MacKenzie S."/>
            <person name="Amaro C."/>
        </authorList>
    </citation>
    <scope>NUCLEOTIDE SEQUENCE</scope>
</reference>
<accession>A0A0E9UCY9</accession>
<sequence length="32" mass="3567">MTDLGLGFMLDGGETHSLMTSFIDWHQSPVSR</sequence>